<dbReference type="PANTHER" id="PTHR42760:SF123">
    <property type="entry name" value="OXIDOREDUCTASE"/>
    <property type="match status" value="1"/>
</dbReference>
<dbReference type="InterPro" id="IPR002347">
    <property type="entry name" value="SDR_fam"/>
</dbReference>
<dbReference type="HOGENOM" id="CLU_010194_1_2_11"/>
<dbReference type="STRING" id="930171.Asphe3_35130"/>
<accession>F0M595</accession>
<dbReference type="GO" id="GO:0016616">
    <property type="term" value="F:oxidoreductase activity, acting on the CH-OH group of donors, NAD or NADP as acceptor"/>
    <property type="evidence" value="ECO:0007669"/>
    <property type="project" value="TreeGrafter"/>
</dbReference>
<keyword evidence="2 4" id="KW-0560">Oxidoreductase</keyword>
<dbReference type="Proteomes" id="UP000008639">
    <property type="component" value="Chromosome"/>
</dbReference>
<dbReference type="GO" id="GO:0047116">
    <property type="term" value="F:1,6-dihydroxycyclohexa-2,4-diene-1-carboxylate dehydrogenase activity"/>
    <property type="evidence" value="ECO:0007669"/>
    <property type="project" value="UniProtKB-EC"/>
</dbReference>
<dbReference type="NCBIfam" id="NF009463">
    <property type="entry name" value="PRK12823.1"/>
    <property type="match status" value="1"/>
</dbReference>
<dbReference type="AlphaFoldDB" id="F0M595"/>
<dbReference type="GO" id="GO:0030497">
    <property type="term" value="P:fatty acid elongation"/>
    <property type="evidence" value="ECO:0007669"/>
    <property type="project" value="TreeGrafter"/>
</dbReference>
<dbReference type="PRINTS" id="PR00081">
    <property type="entry name" value="GDHRDH"/>
</dbReference>
<organism evidence="4 5">
    <name type="scientific">Pseudarthrobacter phenanthrenivorans (strain DSM 18606 / JCM 16027 / LMG 23796 / Sphe3)</name>
    <name type="common">Arthrobacter phenanthrenivorans</name>
    <dbReference type="NCBI Taxonomy" id="930171"/>
    <lineage>
        <taxon>Bacteria</taxon>
        <taxon>Bacillati</taxon>
        <taxon>Actinomycetota</taxon>
        <taxon>Actinomycetes</taxon>
        <taxon>Micrococcales</taxon>
        <taxon>Micrococcaceae</taxon>
        <taxon>Pseudarthrobacter</taxon>
    </lineage>
</organism>
<dbReference type="OrthoDB" id="286404at2"/>
<dbReference type="InterPro" id="IPR020904">
    <property type="entry name" value="Sc_DH/Rdtase_CS"/>
</dbReference>
<dbReference type="Pfam" id="PF00106">
    <property type="entry name" value="adh_short"/>
    <property type="match status" value="1"/>
</dbReference>
<evidence type="ECO:0000256" key="3">
    <source>
        <dbReference type="RuleBase" id="RU000363"/>
    </source>
</evidence>
<dbReference type="eggNOG" id="COG1028">
    <property type="taxonomic scope" value="Bacteria"/>
</dbReference>
<dbReference type="InterPro" id="IPR047686">
    <property type="entry name" value="BenD"/>
</dbReference>
<dbReference type="RefSeq" id="WP_013602501.1">
    <property type="nucleotide sequence ID" value="NC_015145.1"/>
</dbReference>
<sequence>MAVPYAGQFVTPGRFVGKAVVVTGAAQGIGQKVAQRIAAEGGNVVLVDRAELVHGVAQAIDDAARASGSGGSATSVTADLESFAGAQQAVQTALAAHGRVDVLVNNVGGTIWARPYEEYDEDKIEKEIRRSLFPTLWSCRAVLPPMLEQESGTIVNVSSVATRGLHRVPYAAAKGGVNALTQALAMEVAGRGIRVVATAPGGTEAPPRQVKRGPEAESATEKAWYQVIVDQTVQSSFMKRYGTLDEQAAPIVFLASDEASYLTGSILPVAGGDLG</sequence>
<evidence type="ECO:0000256" key="1">
    <source>
        <dbReference type="ARBA" id="ARBA00006484"/>
    </source>
</evidence>
<dbReference type="KEGG" id="apn:Asphe3_35130"/>
<reference evidence="4 5" key="1">
    <citation type="journal article" date="2011" name="Stand. Genomic Sci.">
        <title>Complete genome sequence of Arthrobacter phenanthrenivorans type strain (Sphe3).</title>
        <authorList>
            <person name="Kallimanis A."/>
            <person name="Labutti K.M."/>
            <person name="Lapidus A."/>
            <person name="Clum A."/>
            <person name="Lykidis A."/>
            <person name="Mavromatis K."/>
            <person name="Pagani I."/>
            <person name="Liolios K."/>
            <person name="Ivanova N."/>
            <person name="Goodwin L."/>
            <person name="Pitluck S."/>
            <person name="Chen A."/>
            <person name="Palaniappan K."/>
            <person name="Markowitz V."/>
            <person name="Bristow J."/>
            <person name="Velentzas A.D."/>
            <person name="Perisynakis A."/>
            <person name="Ouzounis C.C."/>
            <person name="Kyrpides N.C."/>
            <person name="Koukkou A.I."/>
            <person name="Drainas C."/>
        </authorList>
    </citation>
    <scope>NUCLEOTIDE SEQUENCE [LARGE SCALE GENOMIC DNA]</scope>
    <source>
        <strain evidence="5">DSM 18606 / JCM 16027 / LMG 23796 / Sphe3</strain>
    </source>
</reference>
<evidence type="ECO:0000313" key="5">
    <source>
        <dbReference type="Proteomes" id="UP000008639"/>
    </source>
</evidence>
<gene>
    <name evidence="4" type="ordered locus">Asphe3_35130</name>
</gene>
<dbReference type="InterPro" id="IPR036291">
    <property type="entry name" value="NAD(P)-bd_dom_sf"/>
</dbReference>
<dbReference type="FunFam" id="3.40.50.720:FF:000084">
    <property type="entry name" value="Short-chain dehydrogenase reductase"/>
    <property type="match status" value="1"/>
</dbReference>
<evidence type="ECO:0000313" key="4">
    <source>
        <dbReference type="EMBL" id="ADX74615.1"/>
    </source>
</evidence>
<dbReference type="PANTHER" id="PTHR42760">
    <property type="entry name" value="SHORT-CHAIN DEHYDROGENASES/REDUCTASES FAMILY MEMBER"/>
    <property type="match status" value="1"/>
</dbReference>
<dbReference type="SUPFAM" id="SSF51735">
    <property type="entry name" value="NAD(P)-binding Rossmann-fold domains"/>
    <property type="match status" value="1"/>
</dbReference>
<dbReference type="CDD" id="cd08937">
    <property type="entry name" value="DHB_DH-like_SDR_c"/>
    <property type="match status" value="1"/>
</dbReference>
<proteinExistence type="inferred from homology"/>
<protein>
    <submittedName>
        <fullName evidence="4">1,2-dihydroxycyclohexa-3,5-diene-1-carboxylate dehydrogenase</fullName>
        <ecNumber evidence="4">1.3.1.25</ecNumber>
    </submittedName>
</protein>
<dbReference type="Gene3D" id="3.40.50.720">
    <property type="entry name" value="NAD(P)-binding Rossmann-like Domain"/>
    <property type="match status" value="1"/>
</dbReference>
<evidence type="ECO:0000256" key="2">
    <source>
        <dbReference type="ARBA" id="ARBA00023002"/>
    </source>
</evidence>
<dbReference type="PRINTS" id="PR00080">
    <property type="entry name" value="SDRFAMILY"/>
</dbReference>
<name>F0M595_PSEPM</name>
<comment type="similarity">
    <text evidence="1 3">Belongs to the short-chain dehydrogenases/reductases (SDR) family.</text>
</comment>
<dbReference type="NCBIfam" id="NF040811">
    <property type="entry name" value="BenD"/>
    <property type="match status" value="1"/>
</dbReference>
<dbReference type="EMBL" id="CP002379">
    <property type="protein sequence ID" value="ADX74615.1"/>
    <property type="molecule type" value="Genomic_DNA"/>
</dbReference>
<dbReference type="EC" id="1.3.1.25" evidence="4"/>
<dbReference type="PROSITE" id="PS00061">
    <property type="entry name" value="ADH_SHORT"/>
    <property type="match status" value="1"/>
</dbReference>